<evidence type="ECO:0000256" key="2">
    <source>
        <dbReference type="ARBA" id="ARBA00009150"/>
    </source>
</evidence>
<feature type="region of interest" description="Disordered" evidence="7">
    <location>
        <begin position="140"/>
        <end position="165"/>
    </location>
</feature>
<proteinExistence type="inferred from homology"/>
<comment type="similarity">
    <text evidence="2">Belongs to the VPS54 family.</text>
</comment>
<dbReference type="PANTHER" id="PTHR12965">
    <property type="entry name" value="VACUOLAR PROTEIN SORTING 54"/>
    <property type="match status" value="1"/>
</dbReference>
<keyword evidence="5" id="KW-0333">Golgi apparatus</keyword>
<feature type="region of interest" description="Disordered" evidence="7">
    <location>
        <begin position="304"/>
        <end position="359"/>
    </location>
</feature>
<evidence type="ECO:0000256" key="3">
    <source>
        <dbReference type="ARBA" id="ARBA00022448"/>
    </source>
</evidence>
<dbReference type="AlphaFoldDB" id="A0AAW0DTV0"/>
<evidence type="ECO:0000256" key="6">
    <source>
        <dbReference type="ARBA" id="ARBA00023054"/>
    </source>
</evidence>
<dbReference type="GO" id="GO:0000938">
    <property type="term" value="C:GARP complex"/>
    <property type="evidence" value="ECO:0007669"/>
    <property type="project" value="InterPro"/>
</dbReference>
<dbReference type="PANTHER" id="PTHR12965:SF0">
    <property type="entry name" value="VACUOLAR PROTEIN SORTING-ASSOCIATED PROTEIN 54"/>
    <property type="match status" value="1"/>
</dbReference>
<dbReference type="GO" id="GO:0006896">
    <property type="term" value="P:Golgi to vacuole transport"/>
    <property type="evidence" value="ECO:0007669"/>
    <property type="project" value="TreeGrafter"/>
</dbReference>
<dbReference type="EMBL" id="JAYKXP010000008">
    <property type="protein sequence ID" value="KAK7054655.1"/>
    <property type="molecule type" value="Genomic_DNA"/>
</dbReference>
<sequence length="405" mass="44232">MSESSPPTSRASTPTPLPDTARQGYAYRFNYGKGPESVSGTTTDGNYVTAGNNPPLNLHFSSSTANLTLPSEWSSATHGFHAISTVLNNPHKKQAPPKAHSGLPSGPPAELPRVRRKDFEGYLKAIDPEWKRFVERAQLGEREEQEQEAGPSTLPPPGSSLDTVPQVFFQPNFDLGDPNIFASVTENDDDADPLSLSHSLPLLEKFSHYLDTVELHLTHEIRLRSSSFFAALTNLHSLQAESTTCLAQITRLRGMLEEVDENVAKKGLEVVRVEQKARNVERVEDGVKRVLEIVGMSKEARDMVGVGRDVGGKKDSSAPEQQQNGSGPRRTNTGTSLSFMPEEDEDNASQPISSKSSKPLLGIPLSSLSAFSDLPKSPTKPNFGNRVQVVRGTCVLYYARTWPIS</sequence>
<feature type="region of interest" description="Disordered" evidence="7">
    <location>
        <begin position="89"/>
        <end position="112"/>
    </location>
</feature>
<evidence type="ECO:0000256" key="1">
    <source>
        <dbReference type="ARBA" id="ARBA00004601"/>
    </source>
</evidence>
<feature type="region of interest" description="Disordered" evidence="7">
    <location>
        <begin position="1"/>
        <end position="50"/>
    </location>
</feature>
<feature type="compositionally biased region" description="Polar residues" evidence="7">
    <location>
        <begin position="38"/>
        <end position="50"/>
    </location>
</feature>
<evidence type="ECO:0000313" key="9">
    <source>
        <dbReference type="Proteomes" id="UP001383192"/>
    </source>
</evidence>
<dbReference type="Proteomes" id="UP001383192">
    <property type="component" value="Unassembled WGS sequence"/>
</dbReference>
<evidence type="ECO:0000256" key="7">
    <source>
        <dbReference type="SAM" id="MobiDB-lite"/>
    </source>
</evidence>
<comment type="subcellular location">
    <subcellularLocation>
        <location evidence="1">Golgi apparatus</location>
        <location evidence="1">trans-Golgi network</location>
    </subcellularLocation>
</comment>
<name>A0AAW0DTV0_9AGAR</name>
<dbReference type="GO" id="GO:0015031">
    <property type="term" value="P:protein transport"/>
    <property type="evidence" value="ECO:0007669"/>
    <property type="project" value="UniProtKB-KW"/>
</dbReference>
<keyword evidence="3" id="KW-0813">Transport</keyword>
<comment type="caution">
    <text evidence="8">The sequence shown here is derived from an EMBL/GenBank/DDBJ whole genome shotgun (WGS) entry which is preliminary data.</text>
</comment>
<feature type="compositionally biased region" description="Polar residues" evidence="7">
    <location>
        <begin position="348"/>
        <end position="357"/>
    </location>
</feature>
<keyword evidence="6" id="KW-0175">Coiled coil</keyword>
<accession>A0AAW0DTV0</accession>
<protein>
    <submittedName>
        <fullName evidence="8">Uncharacterized protein</fullName>
    </submittedName>
</protein>
<evidence type="ECO:0000256" key="5">
    <source>
        <dbReference type="ARBA" id="ARBA00023034"/>
    </source>
</evidence>
<dbReference type="InterPro" id="IPR039745">
    <property type="entry name" value="Vps54"/>
</dbReference>
<dbReference type="GO" id="GO:0019905">
    <property type="term" value="F:syntaxin binding"/>
    <property type="evidence" value="ECO:0007669"/>
    <property type="project" value="TreeGrafter"/>
</dbReference>
<keyword evidence="9" id="KW-1185">Reference proteome</keyword>
<gene>
    <name evidence="8" type="ORF">VNI00_003118</name>
</gene>
<dbReference type="GO" id="GO:0005829">
    <property type="term" value="C:cytosol"/>
    <property type="evidence" value="ECO:0007669"/>
    <property type="project" value="GOC"/>
</dbReference>
<organism evidence="8 9">
    <name type="scientific">Paramarasmius palmivorus</name>
    <dbReference type="NCBI Taxonomy" id="297713"/>
    <lineage>
        <taxon>Eukaryota</taxon>
        <taxon>Fungi</taxon>
        <taxon>Dikarya</taxon>
        <taxon>Basidiomycota</taxon>
        <taxon>Agaricomycotina</taxon>
        <taxon>Agaricomycetes</taxon>
        <taxon>Agaricomycetidae</taxon>
        <taxon>Agaricales</taxon>
        <taxon>Marasmiineae</taxon>
        <taxon>Marasmiaceae</taxon>
        <taxon>Paramarasmius</taxon>
    </lineage>
</organism>
<evidence type="ECO:0000256" key="4">
    <source>
        <dbReference type="ARBA" id="ARBA00022927"/>
    </source>
</evidence>
<evidence type="ECO:0000313" key="8">
    <source>
        <dbReference type="EMBL" id="KAK7054655.1"/>
    </source>
</evidence>
<dbReference type="GO" id="GO:0042147">
    <property type="term" value="P:retrograde transport, endosome to Golgi"/>
    <property type="evidence" value="ECO:0007669"/>
    <property type="project" value="InterPro"/>
</dbReference>
<feature type="compositionally biased region" description="Polar residues" evidence="7">
    <location>
        <begin position="318"/>
        <end position="338"/>
    </location>
</feature>
<reference evidence="8 9" key="1">
    <citation type="submission" date="2024-01" db="EMBL/GenBank/DDBJ databases">
        <title>A draft genome for a cacao thread blight-causing isolate of Paramarasmius palmivorus.</title>
        <authorList>
            <person name="Baruah I.K."/>
            <person name="Bukari Y."/>
            <person name="Amoako-Attah I."/>
            <person name="Meinhardt L.W."/>
            <person name="Bailey B.A."/>
            <person name="Cohen S.P."/>
        </authorList>
    </citation>
    <scope>NUCLEOTIDE SEQUENCE [LARGE SCALE GENOMIC DNA]</scope>
    <source>
        <strain evidence="8 9">GH-12</strain>
    </source>
</reference>
<feature type="compositionally biased region" description="Low complexity" evidence="7">
    <location>
        <begin position="1"/>
        <end position="14"/>
    </location>
</feature>
<keyword evidence="4" id="KW-0653">Protein transport</keyword>